<keyword evidence="1" id="KW-0472">Membrane</keyword>
<proteinExistence type="predicted"/>
<feature type="transmembrane region" description="Helical" evidence="1">
    <location>
        <begin position="112"/>
        <end position="133"/>
    </location>
</feature>
<dbReference type="EMBL" id="LAZR01031189">
    <property type="protein sequence ID" value="KKL54466.1"/>
    <property type="molecule type" value="Genomic_DNA"/>
</dbReference>
<protein>
    <submittedName>
        <fullName evidence="2">Uncharacterized protein</fullName>
    </submittedName>
</protein>
<accession>A0A0F9DKS6</accession>
<organism evidence="2">
    <name type="scientific">marine sediment metagenome</name>
    <dbReference type="NCBI Taxonomy" id="412755"/>
    <lineage>
        <taxon>unclassified sequences</taxon>
        <taxon>metagenomes</taxon>
        <taxon>ecological metagenomes</taxon>
    </lineage>
</organism>
<feature type="transmembrane region" description="Helical" evidence="1">
    <location>
        <begin position="46"/>
        <end position="70"/>
    </location>
</feature>
<sequence>MNISILRKISIVGLGSVSTLLILLMVEVLGAQILTDFVIGHISNNVMLLIIITGLLLFTIIISVIVGILITKEIKRTSVLKASIISLLSLLLILFIVSNITLFINYRDIYSGIYGFQVLLVFPQVLMYFGIYILRDIFNLFIFVMIIYYMLFVAFLEGFYVKKYV</sequence>
<evidence type="ECO:0000256" key="1">
    <source>
        <dbReference type="SAM" id="Phobius"/>
    </source>
</evidence>
<comment type="caution">
    <text evidence="2">The sequence shown here is derived from an EMBL/GenBank/DDBJ whole genome shotgun (WGS) entry which is preliminary data.</text>
</comment>
<evidence type="ECO:0000313" key="2">
    <source>
        <dbReference type="EMBL" id="KKL54466.1"/>
    </source>
</evidence>
<feature type="transmembrane region" description="Helical" evidence="1">
    <location>
        <begin position="82"/>
        <end position="106"/>
    </location>
</feature>
<feature type="transmembrane region" description="Helical" evidence="1">
    <location>
        <begin position="12"/>
        <end position="34"/>
    </location>
</feature>
<gene>
    <name evidence="2" type="ORF">LCGC14_2265150</name>
</gene>
<reference evidence="2" key="1">
    <citation type="journal article" date="2015" name="Nature">
        <title>Complex archaea that bridge the gap between prokaryotes and eukaryotes.</title>
        <authorList>
            <person name="Spang A."/>
            <person name="Saw J.H."/>
            <person name="Jorgensen S.L."/>
            <person name="Zaremba-Niedzwiedzka K."/>
            <person name="Martijn J."/>
            <person name="Lind A.E."/>
            <person name="van Eijk R."/>
            <person name="Schleper C."/>
            <person name="Guy L."/>
            <person name="Ettema T.J."/>
        </authorList>
    </citation>
    <scope>NUCLEOTIDE SEQUENCE</scope>
</reference>
<keyword evidence="1" id="KW-1133">Transmembrane helix</keyword>
<keyword evidence="1" id="KW-0812">Transmembrane</keyword>
<name>A0A0F9DKS6_9ZZZZ</name>
<feature type="transmembrane region" description="Helical" evidence="1">
    <location>
        <begin position="140"/>
        <end position="161"/>
    </location>
</feature>
<dbReference type="AlphaFoldDB" id="A0A0F9DKS6"/>